<proteinExistence type="predicted"/>
<evidence type="ECO:0000313" key="1">
    <source>
        <dbReference type="EMBL" id="GEM45630.1"/>
    </source>
</evidence>
<organism evidence="1 2">
    <name type="scientific">Deinococcus cellulosilyticus (strain DSM 18568 / NBRC 106333 / KACC 11606 / 5516J-15)</name>
    <dbReference type="NCBI Taxonomy" id="1223518"/>
    <lineage>
        <taxon>Bacteria</taxon>
        <taxon>Thermotogati</taxon>
        <taxon>Deinococcota</taxon>
        <taxon>Deinococci</taxon>
        <taxon>Deinococcales</taxon>
        <taxon>Deinococcaceae</taxon>
        <taxon>Deinococcus</taxon>
    </lineage>
</organism>
<reference evidence="1 2" key="1">
    <citation type="submission" date="2019-07" db="EMBL/GenBank/DDBJ databases">
        <title>Whole genome shotgun sequence of Deinococcus cellulosilyticus NBRC 106333.</title>
        <authorList>
            <person name="Hosoyama A."/>
            <person name="Uohara A."/>
            <person name="Ohji S."/>
            <person name="Ichikawa N."/>
        </authorList>
    </citation>
    <scope>NUCLEOTIDE SEQUENCE [LARGE SCALE GENOMIC DNA]</scope>
    <source>
        <strain evidence="1 2">NBRC 106333</strain>
    </source>
</reference>
<evidence type="ECO:0008006" key="3">
    <source>
        <dbReference type="Google" id="ProtNLM"/>
    </source>
</evidence>
<comment type="caution">
    <text evidence="1">The sequence shown here is derived from an EMBL/GenBank/DDBJ whole genome shotgun (WGS) entry which is preliminary data.</text>
</comment>
<dbReference type="Pfam" id="PF03400">
    <property type="entry name" value="DDE_Tnp_IS1"/>
    <property type="match status" value="1"/>
</dbReference>
<dbReference type="EMBL" id="BJXB01000004">
    <property type="protein sequence ID" value="GEM45630.1"/>
    <property type="molecule type" value="Genomic_DNA"/>
</dbReference>
<dbReference type="InterPro" id="IPR005063">
    <property type="entry name" value="Transposase_27"/>
</dbReference>
<protein>
    <recommendedName>
        <fullName evidence="3">Transposase</fullName>
    </recommendedName>
</protein>
<dbReference type="GO" id="GO:0004803">
    <property type="term" value="F:transposase activity"/>
    <property type="evidence" value="ECO:0007669"/>
    <property type="project" value="InterPro"/>
</dbReference>
<gene>
    <name evidence="1" type="ORF">DC3_12650</name>
</gene>
<dbReference type="GO" id="GO:0006313">
    <property type="term" value="P:DNA transposition"/>
    <property type="evidence" value="ECO:0007669"/>
    <property type="project" value="InterPro"/>
</dbReference>
<dbReference type="Proteomes" id="UP000321306">
    <property type="component" value="Unassembled WGS sequence"/>
</dbReference>
<sequence length="108" mass="12721">MDRHTREIVGLHVNQRTEEGVKGLWDSLLTPFVDAECHTDGWKAYRGVVFGALHQVGGTQHMERFNLTLRQRMSRLVRRNLAFSKKLENLIAHLWLFAHHYNRNRRSS</sequence>
<evidence type="ECO:0000313" key="2">
    <source>
        <dbReference type="Proteomes" id="UP000321306"/>
    </source>
</evidence>
<dbReference type="AlphaFoldDB" id="A0A511MYF9"/>
<dbReference type="GO" id="GO:0003677">
    <property type="term" value="F:DNA binding"/>
    <property type="evidence" value="ECO:0007669"/>
    <property type="project" value="InterPro"/>
</dbReference>
<keyword evidence="2" id="KW-1185">Reference proteome</keyword>
<accession>A0A511MYF9</accession>
<dbReference type="SUPFAM" id="SSF53098">
    <property type="entry name" value="Ribonuclease H-like"/>
    <property type="match status" value="1"/>
</dbReference>
<dbReference type="InterPro" id="IPR012337">
    <property type="entry name" value="RNaseH-like_sf"/>
</dbReference>
<name>A0A511MYF9_DEIC1</name>